<dbReference type="Pfam" id="PF22936">
    <property type="entry name" value="Pol_BBD"/>
    <property type="match status" value="1"/>
</dbReference>
<evidence type="ECO:0000313" key="3">
    <source>
        <dbReference type="Proteomes" id="UP000288805"/>
    </source>
</evidence>
<reference evidence="2 3" key="1">
    <citation type="journal article" date="2018" name="PLoS Genet.">
        <title>Population sequencing reveals clonal diversity and ancestral inbreeding in the grapevine cultivar Chardonnay.</title>
        <authorList>
            <person name="Roach M.J."/>
            <person name="Johnson D.L."/>
            <person name="Bohlmann J."/>
            <person name="van Vuuren H.J."/>
            <person name="Jones S.J."/>
            <person name="Pretorius I.S."/>
            <person name="Schmidt S.A."/>
            <person name="Borneman A.R."/>
        </authorList>
    </citation>
    <scope>NUCLEOTIDE SEQUENCE [LARGE SCALE GENOMIC DNA]</scope>
    <source>
        <strain evidence="3">cv. Chardonnay</strain>
        <tissue evidence="2">Leaf</tissue>
    </source>
</reference>
<evidence type="ECO:0000313" key="2">
    <source>
        <dbReference type="EMBL" id="RVW20851.1"/>
    </source>
</evidence>
<protein>
    <submittedName>
        <fullName evidence="2">Retrovirus-related Pol polyprotein from transposon RE2</fullName>
    </submittedName>
</protein>
<evidence type="ECO:0000259" key="1">
    <source>
        <dbReference type="Pfam" id="PF22936"/>
    </source>
</evidence>
<comment type="caution">
    <text evidence="2">The sequence shown here is derived from an EMBL/GenBank/DDBJ whole genome shotgun (WGS) entry which is preliminary data.</text>
</comment>
<organism evidence="2 3">
    <name type="scientific">Vitis vinifera</name>
    <name type="common">Grape</name>
    <dbReference type="NCBI Taxonomy" id="29760"/>
    <lineage>
        <taxon>Eukaryota</taxon>
        <taxon>Viridiplantae</taxon>
        <taxon>Streptophyta</taxon>
        <taxon>Embryophyta</taxon>
        <taxon>Tracheophyta</taxon>
        <taxon>Spermatophyta</taxon>
        <taxon>Magnoliopsida</taxon>
        <taxon>eudicotyledons</taxon>
        <taxon>Gunneridae</taxon>
        <taxon>Pentapetalae</taxon>
        <taxon>rosids</taxon>
        <taxon>Vitales</taxon>
        <taxon>Vitaceae</taxon>
        <taxon>Viteae</taxon>
        <taxon>Vitis</taxon>
    </lineage>
</organism>
<sequence length="134" mass="14834">MRRKNPSTWIVNSGTSEHMTGDASSFHKYNPCYDNFTVRIADRSLSKVAGTGSVVISKNLTLDSVLLVPNLDCNLLSVGKLTHEKNCLTKFFPNNCEFQDLDLGKMIGSAEVCSRLYIPNVSDYPEEQPQKAGC</sequence>
<feature type="domain" description="Retrovirus-related Pol polyprotein from transposon TNT 1-94-like beta-barrel" evidence="1">
    <location>
        <begin position="9"/>
        <end position="84"/>
    </location>
</feature>
<dbReference type="AlphaFoldDB" id="A0A438CC85"/>
<dbReference type="InterPro" id="IPR054722">
    <property type="entry name" value="PolX-like_BBD"/>
</dbReference>
<dbReference type="Proteomes" id="UP000288805">
    <property type="component" value="Unassembled WGS sequence"/>
</dbReference>
<proteinExistence type="predicted"/>
<accession>A0A438CC85</accession>
<gene>
    <name evidence="2" type="primary">RE2_458</name>
    <name evidence="2" type="ORF">CK203_112610</name>
</gene>
<dbReference type="EMBL" id="QGNW01002333">
    <property type="protein sequence ID" value="RVW20851.1"/>
    <property type="molecule type" value="Genomic_DNA"/>
</dbReference>
<name>A0A438CC85_VITVI</name>